<protein>
    <submittedName>
        <fullName evidence="1">Uncharacterized protein</fullName>
    </submittedName>
</protein>
<dbReference type="EMBL" id="CM039438">
    <property type="protein sequence ID" value="KAI4301842.1"/>
    <property type="molecule type" value="Genomic_DNA"/>
</dbReference>
<gene>
    <name evidence="1" type="ORF">L6164_035082</name>
</gene>
<evidence type="ECO:0000313" key="1">
    <source>
        <dbReference type="EMBL" id="KAI4301842.1"/>
    </source>
</evidence>
<dbReference type="Proteomes" id="UP000828941">
    <property type="component" value="Chromosome 13"/>
</dbReference>
<organism evidence="1 2">
    <name type="scientific">Bauhinia variegata</name>
    <name type="common">Purple orchid tree</name>
    <name type="synonym">Phanera variegata</name>
    <dbReference type="NCBI Taxonomy" id="167791"/>
    <lineage>
        <taxon>Eukaryota</taxon>
        <taxon>Viridiplantae</taxon>
        <taxon>Streptophyta</taxon>
        <taxon>Embryophyta</taxon>
        <taxon>Tracheophyta</taxon>
        <taxon>Spermatophyta</taxon>
        <taxon>Magnoliopsida</taxon>
        <taxon>eudicotyledons</taxon>
        <taxon>Gunneridae</taxon>
        <taxon>Pentapetalae</taxon>
        <taxon>rosids</taxon>
        <taxon>fabids</taxon>
        <taxon>Fabales</taxon>
        <taxon>Fabaceae</taxon>
        <taxon>Cercidoideae</taxon>
        <taxon>Cercideae</taxon>
        <taxon>Bauhiniinae</taxon>
        <taxon>Bauhinia</taxon>
    </lineage>
</organism>
<accession>A0ACB9KWT4</accession>
<evidence type="ECO:0000313" key="2">
    <source>
        <dbReference type="Proteomes" id="UP000828941"/>
    </source>
</evidence>
<keyword evidence="2" id="KW-1185">Reference proteome</keyword>
<comment type="caution">
    <text evidence="1">The sequence shown here is derived from an EMBL/GenBank/DDBJ whole genome shotgun (WGS) entry which is preliminary data.</text>
</comment>
<proteinExistence type="predicted"/>
<reference evidence="1 2" key="1">
    <citation type="journal article" date="2022" name="DNA Res.">
        <title>Chromosomal-level genome assembly of the orchid tree Bauhinia variegata (Leguminosae; Cercidoideae) supports the allotetraploid origin hypothesis of Bauhinia.</title>
        <authorList>
            <person name="Zhong Y."/>
            <person name="Chen Y."/>
            <person name="Zheng D."/>
            <person name="Pang J."/>
            <person name="Liu Y."/>
            <person name="Luo S."/>
            <person name="Meng S."/>
            <person name="Qian L."/>
            <person name="Wei D."/>
            <person name="Dai S."/>
            <person name="Zhou R."/>
        </authorList>
    </citation>
    <scope>NUCLEOTIDE SEQUENCE [LARGE SCALE GENOMIC DNA]</scope>
    <source>
        <strain evidence="1">BV-YZ2020</strain>
    </source>
</reference>
<name>A0ACB9KWT4_BAUVA</name>
<sequence length="175" mass="20185">MRIWRVHPPDQRLSSNGVLRMVLVWIGLCFLVFTFGLKRSSSIYSQCPPCDCSCSSGEYLFDLDPLGLINDSLTDCAKRDPVMNEEMSKDMLTMLSEELNLQKIVENETLVHTKKSLVDSRRAFSHYQKEAEKCNVGIETCEEARERAEAELIDERNLSALWEKRAREYGWKEGQ</sequence>